<evidence type="ECO:0000256" key="2">
    <source>
        <dbReference type="ARBA" id="ARBA00006484"/>
    </source>
</evidence>
<comment type="similarity">
    <text evidence="2">Belongs to the short-chain dehydrogenases/reductases (SDR) family.</text>
</comment>
<evidence type="ECO:0000313" key="8">
    <source>
        <dbReference type="Proteomes" id="UP001163947"/>
    </source>
</evidence>
<dbReference type="PANTHER" id="PTHR42879:SF2">
    <property type="entry name" value="3-OXOACYL-[ACYL-CARRIER-PROTEIN] REDUCTASE FABG"/>
    <property type="match status" value="1"/>
</dbReference>
<evidence type="ECO:0000256" key="6">
    <source>
        <dbReference type="ARBA" id="ARBA00047400"/>
    </source>
</evidence>
<dbReference type="GO" id="GO:0004316">
    <property type="term" value="F:3-oxoacyl-[acyl-carrier-protein] reductase (NADPH) activity"/>
    <property type="evidence" value="ECO:0007669"/>
    <property type="project" value="UniProtKB-EC"/>
</dbReference>
<evidence type="ECO:0000256" key="1">
    <source>
        <dbReference type="ARBA" id="ARBA00004191"/>
    </source>
</evidence>
<dbReference type="AlphaFoldDB" id="A0AA46P495"/>
<dbReference type="FunFam" id="3.40.50.720:FF:000084">
    <property type="entry name" value="Short-chain dehydrogenase reductase"/>
    <property type="match status" value="1"/>
</dbReference>
<keyword evidence="4" id="KW-0560">Oxidoreductase</keyword>
<dbReference type="KEGG" id="rav:AAT18_02210"/>
<organism evidence="7 8">
    <name type="scientific">Rhodococcus aetherivorans</name>
    <dbReference type="NCBI Taxonomy" id="191292"/>
    <lineage>
        <taxon>Bacteria</taxon>
        <taxon>Bacillati</taxon>
        <taxon>Actinomycetota</taxon>
        <taxon>Actinomycetes</taxon>
        <taxon>Mycobacteriales</taxon>
        <taxon>Nocardiaceae</taxon>
        <taxon>Rhodococcus</taxon>
    </lineage>
</organism>
<protein>
    <recommendedName>
        <fullName evidence="5">3-oxoacyl-[acyl-carrier-protein] reductase MabA</fullName>
    </recommendedName>
</protein>
<proteinExistence type="inferred from homology"/>
<dbReference type="PRINTS" id="PR00081">
    <property type="entry name" value="GDHRDH"/>
</dbReference>
<name>A0AA46P495_9NOCA</name>
<dbReference type="Gene3D" id="3.40.50.720">
    <property type="entry name" value="NAD(P)-binding Rossmann-like Domain"/>
    <property type="match status" value="1"/>
</dbReference>
<evidence type="ECO:0000256" key="3">
    <source>
        <dbReference type="ARBA" id="ARBA00022512"/>
    </source>
</evidence>
<dbReference type="RefSeq" id="WP_065923143.1">
    <property type="nucleotide sequence ID" value="NZ_CP011341.1"/>
</dbReference>
<dbReference type="Pfam" id="PF00106">
    <property type="entry name" value="adh_short"/>
    <property type="match status" value="1"/>
</dbReference>
<evidence type="ECO:0000256" key="5">
    <source>
        <dbReference type="ARBA" id="ARBA00040781"/>
    </source>
</evidence>
<accession>A0AA46P495</accession>
<dbReference type="InterPro" id="IPR036291">
    <property type="entry name" value="NAD(P)-bd_dom_sf"/>
</dbReference>
<dbReference type="PROSITE" id="PS00061">
    <property type="entry name" value="ADH_SHORT"/>
    <property type="match status" value="1"/>
</dbReference>
<dbReference type="SUPFAM" id="SSF51735">
    <property type="entry name" value="NAD(P)-binding Rossmann-fold domains"/>
    <property type="match status" value="1"/>
</dbReference>
<dbReference type="EMBL" id="CP106982">
    <property type="protein sequence ID" value="UYF94035.1"/>
    <property type="molecule type" value="Genomic_DNA"/>
</dbReference>
<sequence>MTPSLEGLTCLVTGGGRGIGRAGALSLARAGAAVAVAARTADQVESVARAIRNEGGRAIAISADVTVADQVAAMVARTVDEFGGLHVLLCNAGGGLTSGRLVDSAPDDWERTIALNLTSVFHCAQAALPQMAAQGMGKIIVIGSGTGHVAGAGGSAYAAAKAGVAHLVRVLAKEVWRHGVDVNEIVPGPVATDLTRDDFRLGEVPALSKTERVKHPDEVAELIVWLAGRPVEGPTGQTFSLARRPL</sequence>
<dbReference type="Proteomes" id="UP001163947">
    <property type="component" value="Chromosome"/>
</dbReference>
<dbReference type="InterPro" id="IPR002347">
    <property type="entry name" value="SDR_fam"/>
</dbReference>
<keyword evidence="3" id="KW-0964">Secreted</keyword>
<evidence type="ECO:0000256" key="4">
    <source>
        <dbReference type="ARBA" id="ARBA00023002"/>
    </source>
</evidence>
<evidence type="ECO:0000313" key="7">
    <source>
        <dbReference type="EMBL" id="UYF94035.1"/>
    </source>
</evidence>
<comment type="subcellular location">
    <subcellularLocation>
        <location evidence="1">Secreted</location>
        <location evidence="1">Cell wall</location>
    </subcellularLocation>
</comment>
<dbReference type="GeneID" id="83624157"/>
<gene>
    <name evidence="7" type="ORF">OCS65_27055</name>
</gene>
<dbReference type="InterPro" id="IPR050259">
    <property type="entry name" value="SDR"/>
</dbReference>
<reference evidence="7" key="1">
    <citation type="submission" date="2022-09" db="EMBL/GenBank/DDBJ databases">
        <title>The genome sequence of Rhodococcus aetherivorans N1.</title>
        <authorList>
            <person name="Jiang W."/>
        </authorList>
    </citation>
    <scope>NUCLEOTIDE SEQUENCE</scope>
    <source>
        <strain evidence="7">N1</strain>
    </source>
</reference>
<dbReference type="GO" id="GO:0032787">
    <property type="term" value="P:monocarboxylic acid metabolic process"/>
    <property type="evidence" value="ECO:0007669"/>
    <property type="project" value="UniProtKB-ARBA"/>
</dbReference>
<keyword evidence="3" id="KW-0134">Cell wall</keyword>
<dbReference type="PANTHER" id="PTHR42879">
    <property type="entry name" value="3-OXOACYL-(ACYL-CARRIER-PROTEIN) REDUCTASE"/>
    <property type="match status" value="1"/>
</dbReference>
<dbReference type="CDD" id="cd05233">
    <property type="entry name" value="SDR_c"/>
    <property type="match status" value="1"/>
</dbReference>
<comment type="catalytic activity">
    <reaction evidence="6">
        <text>a (3R)-hydroxyacyl-[ACP] + NADP(+) = a 3-oxoacyl-[ACP] + NADPH + H(+)</text>
        <dbReference type="Rhea" id="RHEA:17397"/>
        <dbReference type="Rhea" id="RHEA-COMP:9916"/>
        <dbReference type="Rhea" id="RHEA-COMP:9945"/>
        <dbReference type="ChEBI" id="CHEBI:15378"/>
        <dbReference type="ChEBI" id="CHEBI:57783"/>
        <dbReference type="ChEBI" id="CHEBI:58349"/>
        <dbReference type="ChEBI" id="CHEBI:78776"/>
        <dbReference type="ChEBI" id="CHEBI:78827"/>
        <dbReference type="EC" id="1.1.1.100"/>
    </reaction>
    <physiologicalReaction direction="right-to-left" evidence="6">
        <dbReference type="Rhea" id="RHEA:17399"/>
    </physiologicalReaction>
</comment>
<dbReference type="InterPro" id="IPR020904">
    <property type="entry name" value="Sc_DH/Rdtase_CS"/>
</dbReference>